<dbReference type="SUPFAM" id="SSF55277">
    <property type="entry name" value="GYF domain"/>
    <property type="match status" value="1"/>
</dbReference>
<feature type="compositionally biased region" description="Basic and acidic residues" evidence="1">
    <location>
        <begin position="237"/>
        <end position="262"/>
    </location>
</feature>
<dbReference type="PROSITE" id="PS50829">
    <property type="entry name" value="GYF"/>
    <property type="match status" value="1"/>
</dbReference>
<accession>A0A448YSP7</accession>
<sequence>MAENGQFIQANSSAPFKSSNVTTPIHVDLLIHQQKQKQQQQQTVDALASRLADIAQRHTDVASPMQQPISLQPAAGQSAAAAAAPARAPNLVSPLLLDPSQIHWYYLDPQGNQQGPFDGVTMQQWYTQKYLAPDLQIRREGHSTYKTLGEFVSFIGEYQYPFSVPLPAINLPLPAAPASDFPGFSSNFLGNGSSSSTPTTSQQPAGWPVGGTDFLNGDLYSQSPFIQKEVNLFAGKEAKEETKEEVKEEAKEEPKEEHREEVKEEVEEVKEQAEEKFEEPAEPLPEPLESAAPPPSSKPKPQHVQPHVVKTSDSAKPAKKGSKTVIAPWAGATTHSSVPVKSLAEIQREEQEKKRRDDEERKRVEEQDAQLASKLALEEGGNIDGDESDDLSAYFLRKKDSSSASLPTTSTWGTSGAGNSSRQPVKSLEEIQNEEKERALAKERAEAAAYRQRSIASAIATKKQNFASSIAASNVAGESAWTIVTSKKVKSVTPVAAASSHKHPTSTLSPAVLRSVSAGTSRPSVPAALSGNSWKTVGTAVSPTAPAKPVAVSAPSTGDYSAAKQFLSWCRDQLRGLSKAVNKEDVLSIMLQLPAGSESREIIADTIYSNSSTMDGRVFASEFNKRRSKVEEYVVKQGYDFNWQELLKSNSKVNAGSSEDEWDSAFTKVVSKRNRRRN</sequence>
<dbReference type="PANTHER" id="PTHR14445">
    <property type="entry name" value="GRB10 INTERACTING GYF PROTEIN"/>
    <property type="match status" value="1"/>
</dbReference>
<evidence type="ECO:0000313" key="3">
    <source>
        <dbReference type="EMBL" id="VEU23944.1"/>
    </source>
</evidence>
<feature type="compositionally biased region" description="Polar residues" evidence="1">
    <location>
        <begin position="402"/>
        <end position="424"/>
    </location>
</feature>
<dbReference type="FunCoup" id="A0A448YSP7">
    <property type="interactions" value="71"/>
</dbReference>
<feature type="compositionally biased region" description="Pro residues" evidence="1">
    <location>
        <begin position="282"/>
        <end position="298"/>
    </location>
</feature>
<dbReference type="OrthoDB" id="48509at2759"/>
<dbReference type="PANTHER" id="PTHR14445:SF36">
    <property type="entry name" value="FI03272P-RELATED"/>
    <property type="match status" value="1"/>
</dbReference>
<gene>
    <name evidence="3" type="ORF">BRENAR_LOCUS4673</name>
</gene>
<dbReference type="Pfam" id="PF02213">
    <property type="entry name" value="GYF"/>
    <property type="match status" value="1"/>
</dbReference>
<dbReference type="InterPro" id="IPR035445">
    <property type="entry name" value="GYF-like_dom_sf"/>
</dbReference>
<dbReference type="STRING" id="13370.A0A448YSP7"/>
<feature type="compositionally biased region" description="Low complexity" evidence="1">
    <location>
        <begin position="189"/>
        <end position="204"/>
    </location>
</feature>
<feature type="domain" description="GYF" evidence="2">
    <location>
        <begin position="101"/>
        <end position="149"/>
    </location>
</feature>
<feature type="compositionally biased region" description="Basic and acidic residues" evidence="1">
    <location>
        <begin position="269"/>
        <end position="279"/>
    </location>
</feature>
<evidence type="ECO:0000259" key="2">
    <source>
        <dbReference type="PROSITE" id="PS50829"/>
    </source>
</evidence>
<reference evidence="3 4" key="1">
    <citation type="submission" date="2018-12" db="EMBL/GenBank/DDBJ databases">
        <authorList>
            <person name="Tiukova I."/>
            <person name="Dainat J."/>
        </authorList>
    </citation>
    <scope>NUCLEOTIDE SEQUENCE [LARGE SCALE GENOMIC DNA]</scope>
</reference>
<feature type="region of interest" description="Disordered" evidence="1">
    <location>
        <begin position="237"/>
        <end position="447"/>
    </location>
</feature>
<feature type="compositionally biased region" description="Basic and acidic residues" evidence="1">
    <location>
        <begin position="427"/>
        <end position="446"/>
    </location>
</feature>
<dbReference type="InterPro" id="IPR051640">
    <property type="entry name" value="GRB10-interact_GYF"/>
</dbReference>
<feature type="region of interest" description="Disordered" evidence="1">
    <location>
        <begin position="189"/>
        <end position="212"/>
    </location>
</feature>
<evidence type="ECO:0000256" key="1">
    <source>
        <dbReference type="SAM" id="MobiDB-lite"/>
    </source>
</evidence>
<dbReference type="EMBL" id="CAACVR010000067">
    <property type="protein sequence ID" value="VEU23944.1"/>
    <property type="molecule type" value="Genomic_DNA"/>
</dbReference>
<dbReference type="SMART" id="SM00444">
    <property type="entry name" value="GYF"/>
    <property type="match status" value="1"/>
</dbReference>
<dbReference type="Gene3D" id="3.30.1490.40">
    <property type="match status" value="1"/>
</dbReference>
<proteinExistence type="predicted"/>
<dbReference type="InterPro" id="IPR003169">
    <property type="entry name" value="GYF"/>
</dbReference>
<dbReference type="Proteomes" id="UP000290900">
    <property type="component" value="Unassembled WGS sequence"/>
</dbReference>
<evidence type="ECO:0000313" key="4">
    <source>
        <dbReference type="Proteomes" id="UP000290900"/>
    </source>
</evidence>
<dbReference type="AlphaFoldDB" id="A0A448YSP7"/>
<dbReference type="InParanoid" id="A0A448YSP7"/>
<keyword evidence="4" id="KW-1185">Reference proteome</keyword>
<feature type="compositionally biased region" description="Basic and acidic residues" evidence="1">
    <location>
        <begin position="346"/>
        <end position="366"/>
    </location>
</feature>
<dbReference type="CDD" id="cd22249">
    <property type="entry name" value="UDM1_RNF168_RNF169-like"/>
    <property type="match status" value="1"/>
</dbReference>
<organism evidence="3 4">
    <name type="scientific">Brettanomyces naardenensis</name>
    <name type="common">Yeast</name>
    <dbReference type="NCBI Taxonomy" id="13370"/>
    <lineage>
        <taxon>Eukaryota</taxon>
        <taxon>Fungi</taxon>
        <taxon>Dikarya</taxon>
        <taxon>Ascomycota</taxon>
        <taxon>Saccharomycotina</taxon>
        <taxon>Pichiomycetes</taxon>
        <taxon>Pichiales</taxon>
        <taxon>Pichiaceae</taxon>
        <taxon>Brettanomyces</taxon>
    </lineage>
</organism>
<name>A0A448YSP7_BRENA</name>
<dbReference type="CDD" id="cd00072">
    <property type="entry name" value="GYF"/>
    <property type="match status" value="1"/>
</dbReference>
<dbReference type="GO" id="GO:0005829">
    <property type="term" value="C:cytosol"/>
    <property type="evidence" value="ECO:0007669"/>
    <property type="project" value="TreeGrafter"/>
</dbReference>
<protein>
    <submittedName>
        <fullName evidence="3">DEKNAAC105174</fullName>
    </submittedName>
</protein>